<keyword evidence="3" id="KW-1185">Reference proteome</keyword>
<accession>A0A6J8CRC5</accession>
<feature type="compositionally biased region" description="Basic and acidic residues" evidence="1">
    <location>
        <begin position="106"/>
        <end position="121"/>
    </location>
</feature>
<evidence type="ECO:0000256" key="1">
    <source>
        <dbReference type="SAM" id="MobiDB-lite"/>
    </source>
</evidence>
<dbReference type="AlphaFoldDB" id="A0A6J8CRC5"/>
<name>A0A6J8CRC5_MYTCO</name>
<dbReference type="OrthoDB" id="6129707at2759"/>
<gene>
    <name evidence="2" type="ORF">MCOR_31844</name>
</gene>
<sequence>MVQLSNHYAYVQKQFPLSNFESINPLELGFKIWHHHSPLLEGNSQSGIITSDDEDKTDSVDKPSDQQNKQLSKELSDQKSNLTEPALTYDKKQEQPKQTPSTGQEIHSHEPIWSSEKKNRLSEPASSSTQRNQKMKSLPSFEQNDKISDSSISPSNKRDQQTEPEQEQSSSGKKTKVTEPAWSSKKKLNPTSFTGFASNPGMP</sequence>
<reference evidence="2 3" key="1">
    <citation type="submission" date="2020-06" db="EMBL/GenBank/DDBJ databases">
        <authorList>
            <person name="Li R."/>
            <person name="Bekaert M."/>
        </authorList>
    </citation>
    <scope>NUCLEOTIDE SEQUENCE [LARGE SCALE GENOMIC DNA]</scope>
    <source>
        <strain evidence="3">wild</strain>
    </source>
</reference>
<proteinExistence type="predicted"/>
<feature type="region of interest" description="Disordered" evidence="1">
    <location>
        <begin position="44"/>
        <end position="203"/>
    </location>
</feature>
<organism evidence="2 3">
    <name type="scientific">Mytilus coruscus</name>
    <name type="common">Sea mussel</name>
    <dbReference type="NCBI Taxonomy" id="42192"/>
    <lineage>
        <taxon>Eukaryota</taxon>
        <taxon>Metazoa</taxon>
        <taxon>Spiralia</taxon>
        <taxon>Lophotrochozoa</taxon>
        <taxon>Mollusca</taxon>
        <taxon>Bivalvia</taxon>
        <taxon>Autobranchia</taxon>
        <taxon>Pteriomorphia</taxon>
        <taxon>Mytilida</taxon>
        <taxon>Mytiloidea</taxon>
        <taxon>Mytilidae</taxon>
        <taxon>Mytilinae</taxon>
        <taxon>Mytilus</taxon>
    </lineage>
</organism>
<evidence type="ECO:0000313" key="2">
    <source>
        <dbReference type="EMBL" id="CAC5397410.1"/>
    </source>
</evidence>
<dbReference type="Proteomes" id="UP000507470">
    <property type="component" value="Unassembled WGS sequence"/>
</dbReference>
<protein>
    <submittedName>
        <fullName evidence="2">Uncharacterized protein</fullName>
    </submittedName>
</protein>
<dbReference type="EMBL" id="CACVKT020005675">
    <property type="protein sequence ID" value="CAC5397410.1"/>
    <property type="molecule type" value="Genomic_DNA"/>
</dbReference>
<evidence type="ECO:0000313" key="3">
    <source>
        <dbReference type="Proteomes" id="UP000507470"/>
    </source>
</evidence>
<feature type="compositionally biased region" description="Polar residues" evidence="1">
    <location>
        <begin position="96"/>
        <end position="105"/>
    </location>
</feature>